<dbReference type="EMBL" id="NDYC01000003">
    <property type="protein sequence ID" value="OXZ29252.1"/>
    <property type="molecule type" value="Genomic_DNA"/>
</dbReference>
<dbReference type="AlphaFoldDB" id="A0A233VA38"/>
<evidence type="ECO:0000313" key="1">
    <source>
        <dbReference type="EMBL" id="MBS5965601.1"/>
    </source>
</evidence>
<evidence type="ECO:0000313" key="3">
    <source>
        <dbReference type="Proteomes" id="UP000215413"/>
    </source>
</evidence>
<organism evidence="2 3">
    <name type="scientific">Finegoldia magna</name>
    <name type="common">Peptostreptococcus magnus</name>
    <dbReference type="NCBI Taxonomy" id="1260"/>
    <lineage>
        <taxon>Bacteria</taxon>
        <taxon>Bacillati</taxon>
        <taxon>Bacillota</taxon>
        <taxon>Tissierellia</taxon>
        <taxon>Tissierellales</taxon>
        <taxon>Peptoniphilaceae</taxon>
        <taxon>Finegoldia</taxon>
    </lineage>
</organism>
<comment type="caution">
    <text evidence="2">The sequence shown here is derived from an EMBL/GenBank/DDBJ whole genome shotgun (WGS) entry which is preliminary data.</text>
</comment>
<reference evidence="1" key="3">
    <citation type="submission" date="2021-02" db="EMBL/GenBank/DDBJ databases">
        <title>Infant gut strain persistence is associated with maternal origin, phylogeny, and functional potential including surface adhesion and iron acquisition.</title>
        <authorList>
            <person name="Lou Y.C."/>
        </authorList>
    </citation>
    <scope>NUCLEOTIDE SEQUENCE</scope>
    <source>
        <strain evidence="1">L3_058_000G1_dasL3_058_000G1_concoct_72</strain>
    </source>
</reference>
<reference evidence="3" key="2">
    <citation type="submission" date="2017-04" db="EMBL/GenBank/DDBJ databases">
        <title>Finegoldia magna isolated from orthopedic joint implant-associated infections.</title>
        <authorList>
            <person name="Bjorklund S."/>
            <person name="Bruggemann H."/>
            <person name="Jensen A."/>
            <person name="Hellmark B."/>
            <person name="Soderquist B."/>
        </authorList>
    </citation>
    <scope>NUCLEOTIDE SEQUENCE [LARGE SCALE GENOMIC DNA]</scope>
    <source>
        <strain evidence="3">CCUG 54800</strain>
    </source>
</reference>
<dbReference type="RefSeq" id="WP_094205022.1">
    <property type="nucleotide sequence ID" value="NZ_CP085957.1"/>
</dbReference>
<protein>
    <recommendedName>
        <fullName evidence="4">CopG family transcriptional regulator</fullName>
    </recommendedName>
</protein>
<reference evidence="2" key="1">
    <citation type="journal article" date="2017" name="J. Clin. Microbiol.">
        <title>Finegoldia magna Isolated from Orthopedic Joint Implant-Associated Infections.</title>
        <authorList>
            <person name="Soderquist B."/>
            <person name="Bjorklund S."/>
            <person name="Hellmark B."/>
            <person name="Jensen A."/>
            <person name="Bruggemann H."/>
        </authorList>
    </citation>
    <scope>NUCLEOTIDE SEQUENCE</scope>
    <source>
        <strain evidence="2">CCUG 54800</strain>
    </source>
</reference>
<dbReference type="GeneID" id="60839291"/>
<proteinExistence type="predicted"/>
<dbReference type="Proteomes" id="UP000215413">
    <property type="component" value="Unassembled WGS sequence"/>
</dbReference>
<evidence type="ECO:0008006" key="4">
    <source>
        <dbReference type="Google" id="ProtNLM"/>
    </source>
</evidence>
<dbReference type="InterPro" id="IPR046257">
    <property type="entry name" value="DUF6290"/>
</dbReference>
<dbReference type="EMBL" id="JAHAIK010000027">
    <property type="protein sequence ID" value="MBS5965601.1"/>
    <property type="molecule type" value="Genomic_DNA"/>
</dbReference>
<dbReference type="Pfam" id="PF19807">
    <property type="entry name" value="DUF6290"/>
    <property type="match status" value="1"/>
</dbReference>
<dbReference type="Proteomes" id="UP000730862">
    <property type="component" value="Unassembled WGS sequence"/>
</dbReference>
<accession>A0A233VA38</accession>
<sequence length="77" mass="8849">MSRVVSVRFNENEINALNNIADTHGVGLSTMIKTLALEKLSDEYDIQVVKEYEESKKNKKIELVDHDEAWKEIGIEE</sequence>
<evidence type="ECO:0000313" key="2">
    <source>
        <dbReference type="EMBL" id="OXZ29252.1"/>
    </source>
</evidence>
<name>A0A233VA38_FINMA</name>
<gene>
    <name evidence="2" type="ORF">B9N49_00165</name>
    <name evidence="1" type="ORF">KIA07_08085</name>
</gene>
<dbReference type="NCBIfam" id="NF046040">
    <property type="entry name" value="RelB_antitoxin"/>
    <property type="match status" value="1"/>
</dbReference>